<dbReference type="EMBL" id="JAHQCR010000085">
    <property type="protein sequence ID" value="MBU9723716.1"/>
    <property type="molecule type" value="Genomic_DNA"/>
</dbReference>
<keyword evidence="3" id="KW-1185">Reference proteome</keyword>
<name>A0ABS6JYN6_9BACI</name>
<evidence type="ECO:0000313" key="2">
    <source>
        <dbReference type="EMBL" id="MBU9723716.1"/>
    </source>
</evidence>
<protein>
    <submittedName>
        <fullName evidence="2">Transposase</fullName>
    </submittedName>
</protein>
<proteinExistence type="predicted"/>
<comment type="caution">
    <text evidence="2">The sequence shown here is derived from an EMBL/GenBank/DDBJ whole genome shotgun (WGS) entry which is preliminary data.</text>
</comment>
<dbReference type="InterPro" id="IPR036515">
    <property type="entry name" value="Transposase_17_sf"/>
</dbReference>
<dbReference type="SMART" id="SM01321">
    <property type="entry name" value="Y1_Tnp"/>
    <property type="match status" value="1"/>
</dbReference>
<dbReference type="InterPro" id="IPR002686">
    <property type="entry name" value="Transposase_17"/>
</dbReference>
<organism evidence="2 3">
    <name type="scientific">Evansella alkalicola</name>
    <dbReference type="NCBI Taxonomy" id="745819"/>
    <lineage>
        <taxon>Bacteria</taxon>
        <taxon>Bacillati</taxon>
        <taxon>Bacillota</taxon>
        <taxon>Bacilli</taxon>
        <taxon>Bacillales</taxon>
        <taxon>Bacillaceae</taxon>
        <taxon>Evansella</taxon>
    </lineage>
</organism>
<reference evidence="2 3" key="1">
    <citation type="submission" date="2021-06" db="EMBL/GenBank/DDBJ databases">
        <title>Bacillus sp. RD4P76, an endophyte from a halophyte.</title>
        <authorList>
            <person name="Sun J.-Q."/>
        </authorList>
    </citation>
    <scope>NUCLEOTIDE SEQUENCE [LARGE SCALE GENOMIC DNA]</scope>
    <source>
        <strain evidence="2 3">JCM 17098</strain>
    </source>
</reference>
<dbReference type="Proteomes" id="UP000790580">
    <property type="component" value="Unassembled WGS sequence"/>
</dbReference>
<gene>
    <name evidence="2" type="ORF">KS407_20050</name>
</gene>
<feature type="domain" description="Transposase IS200-like" evidence="1">
    <location>
        <begin position="9"/>
        <end position="123"/>
    </location>
</feature>
<dbReference type="SUPFAM" id="SSF143422">
    <property type="entry name" value="Transposase IS200-like"/>
    <property type="match status" value="1"/>
</dbReference>
<dbReference type="Pfam" id="PF01797">
    <property type="entry name" value="Y1_Tnp"/>
    <property type="match status" value="1"/>
</dbReference>
<dbReference type="Gene3D" id="3.30.70.1290">
    <property type="entry name" value="Transposase IS200-like"/>
    <property type="match status" value="1"/>
</dbReference>
<accession>A0ABS6JYN6</accession>
<evidence type="ECO:0000259" key="1">
    <source>
        <dbReference type="SMART" id="SM01321"/>
    </source>
</evidence>
<dbReference type="PANTHER" id="PTHR34322">
    <property type="entry name" value="TRANSPOSASE, Y1_TNP DOMAIN-CONTAINING"/>
    <property type="match status" value="1"/>
</dbReference>
<evidence type="ECO:0000313" key="3">
    <source>
        <dbReference type="Proteomes" id="UP000790580"/>
    </source>
</evidence>
<dbReference type="PANTHER" id="PTHR34322:SF2">
    <property type="entry name" value="TRANSPOSASE IS200-LIKE DOMAIN-CONTAINING PROTEIN"/>
    <property type="match status" value="1"/>
</dbReference>
<sequence>MPRQARKKSKSGIYHIIMRGANRQEIFHENTDFLQFLNTLMKYKEKYRMPVYGWCLMNNHVHLLLKEGEEDISMTLRRIGVSFVWYYNWKYATTGHLFQDRFKSECVESGRYLLTVVRYIHQNPVKAGMVVNIDDWKWSSARGYYGELVYPGTLLDSQYVLGQFSDDPFVAKNRFKEFNERNNEDECLEDFTYKRRLLDDEARIQISEMLIVYGIDITKVKTLTQQERNEVFRKVKGIEGVSQRQAARIFGVSAALINKA</sequence>